<comment type="caution">
    <text evidence="2">The sequence shown here is derived from an EMBL/GenBank/DDBJ whole genome shotgun (WGS) entry which is preliminary data.</text>
</comment>
<dbReference type="EMBL" id="JARYMX010000001">
    <property type="protein sequence ID" value="KAJ9566806.1"/>
    <property type="molecule type" value="Genomic_DNA"/>
</dbReference>
<keyword evidence="3" id="KW-1185">Reference proteome</keyword>
<proteinExistence type="predicted"/>
<dbReference type="Proteomes" id="UP001172457">
    <property type="component" value="Chromosome 1"/>
</dbReference>
<dbReference type="PANTHER" id="PTHR47481">
    <property type="match status" value="1"/>
</dbReference>
<dbReference type="PANTHER" id="PTHR47481:SF22">
    <property type="entry name" value="RETROTRANSPOSON GAG DOMAIN-CONTAINING PROTEIN"/>
    <property type="match status" value="1"/>
</dbReference>
<evidence type="ECO:0008006" key="4">
    <source>
        <dbReference type="Google" id="ProtNLM"/>
    </source>
</evidence>
<protein>
    <recommendedName>
        <fullName evidence="4">Retrovirus-related Pol polyprotein from transposon RE1</fullName>
    </recommendedName>
</protein>
<dbReference type="Pfam" id="PF14223">
    <property type="entry name" value="Retrotran_gag_2"/>
    <property type="match status" value="1"/>
</dbReference>
<name>A0AA38U650_9ASTR</name>
<accession>A0AA38U650</accession>
<reference evidence="2" key="1">
    <citation type="submission" date="2023-03" db="EMBL/GenBank/DDBJ databases">
        <title>Chromosome-scale reference genome and RAD-based genetic map of yellow starthistle (Centaurea solstitialis) reveal putative structural variation and QTLs associated with invader traits.</title>
        <authorList>
            <person name="Reatini B."/>
            <person name="Cang F.A."/>
            <person name="Jiang Q."/>
            <person name="Mckibben M.T.W."/>
            <person name="Barker M.S."/>
            <person name="Rieseberg L.H."/>
            <person name="Dlugosch K.M."/>
        </authorList>
    </citation>
    <scope>NUCLEOTIDE SEQUENCE</scope>
    <source>
        <strain evidence="2">CAN-66</strain>
        <tissue evidence="2">Leaf</tissue>
    </source>
</reference>
<evidence type="ECO:0000256" key="1">
    <source>
        <dbReference type="SAM" id="MobiDB-lite"/>
    </source>
</evidence>
<sequence length="246" mass="27577">MHMELKAENKSSDKRGKFNQLSTTKTCIILVLSTIVANNVTTPNPSYNFWVRQDKLLLGALVGTLSPNLVPLVSRATTTKEMWDILAQTYAKPSRGHIKQLKDQFNKITKGSRTITDYMQSLKACADNLASLGKPVEHEDLIDRVLDGLDSTYTSVIDAVNGRDTTISFEELHEKLINKELSLQISNPPTDLPATTFTATSRHHHRQSRPTWPAVPALLPTPIDSNIKNPTHPHRPFLGKCQWCRE</sequence>
<feature type="region of interest" description="Disordered" evidence="1">
    <location>
        <begin position="196"/>
        <end position="217"/>
    </location>
</feature>
<dbReference type="AlphaFoldDB" id="A0AA38U650"/>
<organism evidence="2 3">
    <name type="scientific">Centaurea solstitialis</name>
    <name type="common">yellow star-thistle</name>
    <dbReference type="NCBI Taxonomy" id="347529"/>
    <lineage>
        <taxon>Eukaryota</taxon>
        <taxon>Viridiplantae</taxon>
        <taxon>Streptophyta</taxon>
        <taxon>Embryophyta</taxon>
        <taxon>Tracheophyta</taxon>
        <taxon>Spermatophyta</taxon>
        <taxon>Magnoliopsida</taxon>
        <taxon>eudicotyledons</taxon>
        <taxon>Gunneridae</taxon>
        <taxon>Pentapetalae</taxon>
        <taxon>asterids</taxon>
        <taxon>campanulids</taxon>
        <taxon>Asterales</taxon>
        <taxon>Asteraceae</taxon>
        <taxon>Carduoideae</taxon>
        <taxon>Cardueae</taxon>
        <taxon>Centaureinae</taxon>
        <taxon>Centaurea</taxon>
    </lineage>
</organism>
<evidence type="ECO:0000313" key="2">
    <source>
        <dbReference type="EMBL" id="KAJ9566806.1"/>
    </source>
</evidence>
<gene>
    <name evidence="2" type="ORF">OSB04_002772</name>
</gene>
<evidence type="ECO:0000313" key="3">
    <source>
        <dbReference type="Proteomes" id="UP001172457"/>
    </source>
</evidence>